<organism evidence="3 4">
    <name type="scientific">Albula glossodonta</name>
    <name type="common">roundjaw bonefish</name>
    <dbReference type="NCBI Taxonomy" id="121402"/>
    <lineage>
        <taxon>Eukaryota</taxon>
        <taxon>Metazoa</taxon>
        <taxon>Chordata</taxon>
        <taxon>Craniata</taxon>
        <taxon>Vertebrata</taxon>
        <taxon>Euteleostomi</taxon>
        <taxon>Actinopterygii</taxon>
        <taxon>Neopterygii</taxon>
        <taxon>Teleostei</taxon>
        <taxon>Albuliformes</taxon>
        <taxon>Albulidae</taxon>
        <taxon>Albula</taxon>
    </lineage>
</organism>
<proteinExistence type="inferred from homology"/>
<feature type="region of interest" description="Disordered" evidence="2">
    <location>
        <begin position="51"/>
        <end position="137"/>
    </location>
</feature>
<comment type="similarity">
    <text evidence="1">Belongs to the bile acid:sodium symporter (BASS) (TC 2.A.28) family.</text>
</comment>
<evidence type="ECO:0000313" key="3">
    <source>
        <dbReference type="EMBL" id="KAG9347111.1"/>
    </source>
</evidence>
<evidence type="ECO:0000313" key="4">
    <source>
        <dbReference type="Proteomes" id="UP000824540"/>
    </source>
</evidence>
<dbReference type="AlphaFoldDB" id="A0A8T2P775"/>
<accession>A0A8T2P775</accession>
<evidence type="ECO:0000256" key="2">
    <source>
        <dbReference type="SAM" id="MobiDB-lite"/>
    </source>
</evidence>
<reference evidence="3" key="1">
    <citation type="thesis" date="2021" institute="BYU ScholarsArchive" country="Provo, UT, USA">
        <title>Applications of and Algorithms for Genome Assembly and Genomic Analyses with an Emphasis on Marine Teleosts.</title>
        <authorList>
            <person name="Pickett B.D."/>
        </authorList>
    </citation>
    <scope>NUCLEOTIDE SEQUENCE</scope>
    <source>
        <strain evidence="3">HI-2016</strain>
    </source>
</reference>
<protein>
    <submittedName>
        <fullName evidence="3">Uncharacterized protein</fullName>
    </submittedName>
</protein>
<dbReference type="OrthoDB" id="188035at2759"/>
<comment type="caution">
    <text evidence="3">The sequence shown here is derived from an EMBL/GenBank/DDBJ whole genome shotgun (WGS) entry which is preliminary data.</text>
</comment>
<feature type="compositionally biased region" description="Pro residues" evidence="2">
    <location>
        <begin position="57"/>
        <end position="66"/>
    </location>
</feature>
<gene>
    <name evidence="3" type="ORF">JZ751_006038</name>
</gene>
<evidence type="ECO:0000256" key="1">
    <source>
        <dbReference type="ARBA" id="ARBA00006528"/>
    </source>
</evidence>
<dbReference type="InterPro" id="IPR016833">
    <property type="entry name" value="Put_Na-Bile_cotransptr"/>
</dbReference>
<sequence>MFFFFVFQGIIVTPLLLLMFLGSSSSVPFSSIFSQLFMTVVVPLIVGQKAGRRAASPPGPHPPTPTRNPTLRRAELKVKTKALGQRRSQQKPLSGRAGKRRNSSLPAPQCRVPAKRLRFSTARAANMTDRRNGGCHN</sequence>
<feature type="compositionally biased region" description="Basic and acidic residues" evidence="2">
    <location>
        <begin position="128"/>
        <end position="137"/>
    </location>
</feature>
<keyword evidence="4" id="KW-1185">Reference proteome</keyword>
<dbReference type="InterPro" id="IPR038770">
    <property type="entry name" value="Na+/solute_symporter_sf"/>
</dbReference>
<dbReference type="Gene3D" id="1.20.1530.20">
    <property type="match status" value="1"/>
</dbReference>
<dbReference type="Proteomes" id="UP000824540">
    <property type="component" value="Unassembled WGS sequence"/>
</dbReference>
<name>A0A8T2P775_9TELE</name>
<dbReference type="Pfam" id="PF13593">
    <property type="entry name" value="SBF_like"/>
    <property type="match status" value="1"/>
</dbReference>
<dbReference type="EMBL" id="JAFBMS010000014">
    <property type="protein sequence ID" value="KAG9347111.1"/>
    <property type="molecule type" value="Genomic_DNA"/>
</dbReference>